<reference evidence="4" key="1">
    <citation type="submission" date="2021-06" db="EMBL/GenBank/DDBJ databases">
        <authorList>
            <person name="Kallberg Y."/>
            <person name="Tangrot J."/>
            <person name="Rosling A."/>
        </authorList>
    </citation>
    <scope>NUCLEOTIDE SEQUENCE</scope>
    <source>
        <strain evidence="4">IA702</strain>
    </source>
</reference>
<dbReference type="PROSITE" id="PS51532">
    <property type="entry name" value="PITH"/>
    <property type="match status" value="1"/>
</dbReference>
<protein>
    <submittedName>
        <fullName evidence="4">3551_t:CDS:1</fullName>
    </submittedName>
</protein>
<keyword evidence="1" id="KW-1015">Disulfide bond</keyword>
<comment type="caution">
    <text evidence="4">The sequence shown here is derived from an EMBL/GenBank/DDBJ whole genome shotgun (WGS) entry which is preliminary data.</text>
</comment>
<dbReference type="InterPro" id="IPR036249">
    <property type="entry name" value="Thioredoxin-like_sf"/>
</dbReference>
<dbReference type="FunFam" id="3.40.30.10:FF:000245">
    <property type="entry name" value="Thioredoxin"/>
    <property type="match status" value="1"/>
</dbReference>
<accession>A0A9N8W205</accession>
<sequence length="284" mass="31790">MSFVKQVSSLSEFREALNTPKKLVVVDFFAHWCGPCKVIAPKVEGLSKTFRHVTFLKVDVDASKDIATAEKISAMPTFKFYKDGQEIAKIVGADYHQLETLTRQHAGTPEESGSSVLTFGNHSDINEFIVLNQVNCLNQQGQNVQNIFKNDDSYLESDVDEQLIISVQFGQTVKIHSLKLVPDDIEHAPKTIKLYANRLNVGFDETNRIEATQVLTLSEKDYADKALVPLRFVKFQNVNNITLFVQDNLGNTETSKIKRIHFIGSPVETTKMENLAQAGEGRAV</sequence>
<name>A0A9N8W205_9GLOM</name>
<proteinExistence type="predicted"/>
<dbReference type="PRINTS" id="PR00421">
    <property type="entry name" value="THIOREDOXIN"/>
</dbReference>
<dbReference type="Gene3D" id="3.40.30.10">
    <property type="entry name" value="Glutaredoxin"/>
    <property type="match status" value="1"/>
</dbReference>
<dbReference type="OrthoDB" id="10263751at2759"/>
<evidence type="ECO:0000256" key="1">
    <source>
        <dbReference type="ARBA" id="ARBA00023157"/>
    </source>
</evidence>
<evidence type="ECO:0000259" key="2">
    <source>
        <dbReference type="PROSITE" id="PS51352"/>
    </source>
</evidence>
<dbReference type="GO" id="GO:0005737">
    <property type="term" value="C:cytoplasm"/>
    <property type="evidence" value="ECO:0007669"/>
    <property type="project" value="UniProtKB-ARBA"/>
</dbReference>
<dbReference type="PANTHER" id="PTHR46115">
    <property type="entry name" value="THIOREDOXIN-LIKE PROTEIN 1"/>
    <property type="match status" value="1"/>
</dbReference>
<keyword evidence="5" id="KW-1185">Reference proteome</keyword>
<dbReference type="CDD" id="cd02947">
    <property type="entry name" value="TRX_family"/>
    <property type="match status" value="1"/>
</dbReference>
<dbReference type="InterPro" id="IPR008979">
    <property type="entry name" value="Galactose-bd-like_sf"/>
</dbReference>
<dbReference type="Gene3D" id="2.60.120.470">
    <property type="entry name" value="PITH domain"/>
    <property type="match status" value="1"/>
</dbReference>
<dbReference type="AlphaFoldDB" id="A0A9N8W205"/>
<dbReference type="InterPro" id="IPR013766">
    <property type="entry name" value="Thioredoxin_domain"/>
</dbReference>
<dbReference type="PROSITE" id="PS00194">
    <property type="entry name" value="THIOREDOXIN_1"/>
    <property type="match status" value="1"/>
</dbReference>
<dbReference type="Proteomes" id="UP000789572">
    <property type="component" value="Unassembled WGS sequence"/>
</dbReference>
<dbReference type="PROSITE" id="PS51352">
    <property type="entry name" value="THIOREDOXIN_2"/>
    <property type="match status" value="1"/>
</dbReference>
<dbReference type="SUPFAM" id="SSF49785">
    <property type="entry name" value="Galactose-binding domain-like"/>
    <property type="match status" value="1"/>
</dbReference>
<dbReference type="InterPro" id="IPR010400">
    <property type="entry name" value="PITH_dom"/>
</dbReference>
<organism evidence="4 5">
    <name type="scientific">Paraglomus occultum</name>
    <dbReference type="NCBI Taxonomy" id="144539"/>
    <lineage>
        <taxon>Eukaryota</taxon>
        <taxon>Fungi</taxon>
        <taxon>Fungi incertae sedis</taxon>
        <taxon>Mucoromycota</taxon>
        <taxon>Glomeromycotina</taxon>
        <taxon>Glomeromycetes</taxon>
        <taxon>Paraglomerales</taxon>
        <taxon>Paraglomeraceae</taxon>
        <taxon>Paraglomus</taxon>
    </lineage>
</organism>
<dbReference type="SUPFAM" id="SSF52833">
    <property type="entry name" value="Thioredoxin-like"/>
    <property type="match status" value="1"/>
</dbReference>
<dbReference type="Pfam" id="PF06201">
    <property type="entry name" value="PITH"/>
    <property type="match status" value="1"/>
</dbReference>
<feature type="domain" description="Thioredoxin" evidence="2">
    <location>
        <begin position="1"/>
        <end position="107"/>
    </location>
</feature>
<evidence type="ECO:0000313" key="5">
    <source>
        <dbReference type="Proteomes" id="UP000789572"/>
    </source>
</evidence>
<gene>
    <name evidence="4" type="ORF">POCULU_LOCUS1205</name>
</gene>
<dbReference type="InterPro" id="IPR017937">
    <property type="entry name" value="Thioredoxin_CS"/>
</dbReference>
<feature type="domain" description="PITH" evidence="3">
    <location>
        <begin position="114"/>
        <end position="282"/>
    </location>
</feature>
<dbReference type="EMBL" id="CAJVPJ010000084">
    <property type="protein sequence ID" value="CAG8474284.1"/>
    <property type="molecule type" value="Genomic_DNA"/>
</dbReference>
<dbReference type="InterPro" id="IPR037047">
    <property type="entry name" value="PITH_dom_sf"/>
</dbReference>
<evidence type="ECO:0000313" key="4">
    <source>
        <dbReference type="EMBL" id="CAG8474284.1"/>
    </source>
</evidence>
<dbReference type="Pfam" id="PF00085">
    <property type="entry name" value="Thioredoxin"/>
    <property type="match status" value="1"/>
</dbReference>
<evidence type="ECO:0000259" key="3">
    <source>
        <dbReference type="PROSITE" id="PS51532"/>
    </source>
</evidence>